<reference evidence="2" key="1">
    <citation type="submission" date="2020-02" db="EMBL/GenBank/DDBJ databases">
        <authorList>
            <person name="Meier V. D."/>
        </authorList>
    </citation>
    <scope>NUCLEOTIDE SEQUENCE</scope>
    <source>
        <strain evidence="2">AVDCRST_MAG53</strain>
    </source>
</reference>
<feature type="region of interest" description="Disordered" evidence="1">
    <location>
        <begin position="42"/>
        <end position="107"/>
    </location>
</feature>
<feature type="compositionally biased region" description="Polar residues" evidence="1">
    <location>
        <begin position="98"/>
        <end position="107"/>
    </location>
</feature>
<organism evidence="2">
    <name type="scientific">uncultured Solirubrobacteraceae bacterium</name>
    <dbReference type="NCBI Taxonomy" id="1162706"/>
    <lineage>
        <taxon>Bacteria</taxon>
        <taxon>Bacillati</taxon>
        <taxon>Actinomycetota</taxon>
        <taxon>Thermoleophilia</taxon>
        <taxon>Solirubrobacterales</taxon>
        <taxon>Solirubrobacteraceae</taxon>
        <taxon>environmental samples</taxon>
    </lineage>
</organism>
<evidence type="ECO:0000256" key="1">
    <source>
        <dbReference type="SAM" id="MobiDB-lite"/>
    </source>
</evidence>
<protein>
    <submittedName>
        <fullName evidence="2">Uncharacterized protein</fullName>
    </submittedName>
</protein>
<feature type="non-terminal residue" evidence="2">
    <location>
        <position position="107"/>
    </location>
</feature>
<dbReference type="AlphaFoldDB" id="A0A6J4RZH4"/>
<feature type="compositionally biased region" description="Low complexity" evidence="1">
    <location>
        <begin position="42"/>
        <end position="56"/>
    </location>
</feature>
<sequence>GHHLRRLGAVDAAVGRLRARRRAEEGGPHGGVRCPVGAVAAGARRSASHRGAVGAGDHPGLRGLRRAPPVVGERPHLVALRRRDRRRGDRGGGARMAAQSQPRSEAM</sequence>
<dbReference type="EMBL" id="CADCVR010000024">
    <property type="protein sequence ID" value="CAA9481273.1"/>
    <property type="molecule type" value="Genomic_DNA"/>
</dbReference>
<gene>
    <name evidence="2" type="ORF">AVDCRST_MAG53-712</name>
</gene>
<accession>A0A6J4RZH4</accession>
<feature type="non-terminal residue" evidence="2">
    <location>
        <position position="1"/>
    </location>
</feature>
<evidence type="ECO:0000313" key="2">
    <source>
        <dbReference type="EMBL" id="CAA9481273.1"/>
    </source>
</evidence>
<proteinExistence type="predicted"/>
<name>A0A6J4RZH4_9ACTN</name>